<evidence type="ECO:0000256" key="4">
    <source>
        <dbReference type="ARBA" id="ARBA00004496"/>
    </source>
</evidence>
<dbReference type="PANTHER" id="PTHR10569:SF2">
    <property type="entry name" value="GLYCOGEN DEBRANCHING ENZYME"/>
    <property type="match status" value="1"/>
</dbReference>
<dbReference type="Proteomes" id="UP000777482">
    <property type="component" value="Unassembled WGS sequence"/>
</dbReference>
<dbReference type="SUPFAM" id="SSF48208">
    <property type="entry name" value="Six-hairpin glycosidases"/>
    <property type="match status" value="1"/>
</dbReference>
<evidence type="ECO:0000256" key="5">
    <source>
        <dbReference type="ARBA" id="ARBA00012560"/>
    </source>
</evidence>
<comment type="catalytic activity">
    <reaction evidence="2">
        <text>Hydrolysis of (1-&gt;6)-alpha-D-glucosidic branch linkages in glycogen phosphorylase limit dextrin.</text>
        <dbReference type="EC" id="3.2.1.33"/>
    </reaction>
</comment>
<evidence type="ECO:0000256" key="15">
    <source>
        <dbReference type="ARBA" id="ARBA00025780"/>
    </source>
</evidence>
<dbReference type="GO" id="GO:0005737">
    <property type="term" value="C:cytoplasm"/>
    <property type="evidence" value="ECO:0007669"/>
    <property type="project" value="UniProtKB-SubCell"/>
</dbReference>
<evidence type="ECO:0000256" key="10">
    <source>
        <dbReference type="ARBA" id="ARBA00022679"/>
    </source>
</evidence>
<evidence type="ECO:0000256" key="12">
    <source>
        <dbReference type="ARBA" id="ARBA00023056"/>
    </source>
</evidence>
<dbReference type="InterPro" id="IPR032792">
    <property type="entry name" value="AGL_glucanoTrfase"/>
</dbReference>
<comment type="function">
    <text evidence="3">Multifunctional enzyme acting as 1,4-alpha-D-glucan:1,4-alpha-D-glucan 4-alpha-D-glycosyltransferase and amylo-1,6-glucosidase in glycogen degradation.</text>
</comment>
<evidence type="ECO:0000256" key="17">
    <source>
        <dbReference type="SAM" id="MobiDB-lite"/>
    </source>
</evidence>
<dbReference type="GO" id="GO:0004135">
    <property type="term" value="F:amylo-alpha-1,6-glucosidase activity"/>
    <property type="evidence" value="ECO:0007669"/>
    <property type="project" value="UniProtKB-EC"/>
</dbReference>
<keyword evidence="8" id="KW-0963">Cytoplasm</keyword>
<name>A0A9P6VTF8_RHOMI</name>
<evidence type="ECO:0000256" key="13">
    <source>
        <dbReference type="ARBA" id="ARBA00023268"/>
    </source>
</evidence>
<feature type="domain" description="Glycogen debranching enzyme glucanotransferase" evidence="20">
    <location>
        <begin position="209"/>
        <end position="659"/>
    </location>
</feature>
<feature type="region of interest" description="Disordered" evidence="17">
    <location>
        <begin position="15"/>
        <end position="38"/>
    </location>
</feature>
<evidence type="ECO:0000259" key="20">
    <source>
        <dbReference type="Pfam" id="PF14701"/>
    </source>
</evidence>
<evidence type="ECO:0000256" key="1">
    <source>
        <dbReference type="ARBA" id="ARBA00000439"/>
    </source>
</evidence>
<evidence type="ECO:0000256" key="11">
    <source>
        <dbReference type="ARBA" id="ARBA00022801"/>
    </source>
</evidence>
<accession>A0A9P6VTF8</accession>
<reference evidence="22 23" key="1">
    <citation type="submission" date="2020-11" db="EMBL/GenBank/DDBJ databases">
        <title>Kefir isolates.</title>
        <authorList>
            <person name="Marcisauskas S."/>
            <person name="Kim Y."/>
            <person name="Blasche S."/>
        </authorList>
    </citation>
    <scope>NUCLEOTIDE SEQUENCE [LARGE SCALE GENOMIC DNA]</scope>
    <source>
        <strain evidence="22 23">KR</strain>
    </source>
</reference>
<dbReference type="Gene3D" id="1.50.10.10">
    <property type="match status" value="1"/>
</dbReference>
<organism evidence="22 23">
    <name type="scientific">Rhodotorula mucilaginosa</name>
    <name type="common">Yeast</name>
    <name type="synonym">Rhodotorula rubra</name>
    <dbReference type="NCBI Taxonomy" id="5537"/>
    <lineage>
        <taxon>Eukaryota</taxon>
        <taxon>Fungi</taxon>
        <taxon>Dikarya</taxon>
        <taxon>Basidiomycota</taxon>
        <taxon>Pucciniomycotina</taxon>
        <taxon>Microbotryomycetes</taxon>
        <taxon>Sporidiobolales</taxon>
        <taxon>Sporidiobolaceae</taxon>
        <taxon>Rhodotorula</taxon>
    </lineage>
</organism>
<dbReference type="InterPro" id="IPR010401">
    <property type="entry name" value="AGL/Gdb1"/>
</dbReference>
<evidence type="ECO:0000259" key="21">
    <source>
        <dbReference type="Pfam" id="PF14702"/>
    </source>
</evidence>
<keyword evidence="11" id="KW-0378">Hydrolase</keyword>
<dbReference type="InterPro" id="IPR012341">
    <property type="entry name" value="6hp_glycosidase-like_sf"/>
</dbReference>
<dbReference type="PANTHER" id="PTHR10569">
    <property type="entry name" value="GLYCOGEN DEBRANCHING ENZYME"/>
    <property type="match status" value="1"/>
</dbReference>
<comment type="subcellular location">
    <subcellularLocation>
        <location evidence="4">Cytoplasm</location>
    </subcellularLocation>
</comment>
<keyword evidence="12" id="KW-0320">Glycogen biosynthesis</keyword>
<keyword evidence="23" id="KW-1185">Reference proteome</keyword>
<evidence type="ECO:0000256" key="7">
    <source>
        <dbReference type="ARBA" id="ARBA00020723"/>
    </source>
</evidence>
<sequence>MAAIKKAVESAASSLANALPGHEQSASGGHPTQRANPAESLASTLKNGVQEAQDGGKEVLVYLVTLDDNGNPQHGKTLLRLPPPTTPYVLRITIDAGTAASRHGVLHTNFPLEGGAFERNKYSQVALPQDFSKPFEIDLPAKQISSAGAFAYFVEYESSSGERKQSEPGYFVVDPILKVSARTPILDPSSYKVLPVGKGAVVEPEKQVSLPLDGLVIQTVIAKWMGSLSEWAPHLDTMRDRGYNMIHYTPLQQRGESNSPYSILDQNEFSEDLFDAATIKKGSKGKTEAMKHMLANIKKEWGMLGMIDVVLNHTANNSPWLEEHPEAGEDTRIGYTVESSPHLAGAVELDDALMDVSRNLAALGLPTALNSVADLDAIMEHVENKVLPSLRLYEFYALDVAGQKARFREAWAAASSKGATAPQGQEDLTSLSIEDLSLRFAELCLPPTWNKLGKRYHAQLDLPKAIGFVAQHASLTPGAETADQAADQVAKMLDVLNVDRYREFDEDKKAILDNTRNRVKYTRIDEHGPRVGPITEKTPLFETLFTRLPKNAKTAKHGKDLQALANNGWIWNADPLLDFASPGSRTYMRRDLIVWGDCVKLQFGKKREDNPWLWDHMTRYVENLASMFDGFRLDNCHSTPLEVGAYLMDKARAVNPNLYVCAELFTGNQDLDMLWVCKFGINSLIREAYNANSPKEESALLYGFGLGKPIGSMDTDCLSERTTVEVKGVRREAKLIPHPGSQPHAFLMDVTHDNESPLHKRTAEDALATGSLVTFARAAIGSNRGFDDLYPKILNVVTESRRYEIVPAEAGIGAFKRLLNHLHTELVLDEGVEGHFSQEGDYVTAHRVNPVTHKGYLLVARTAFSASGDKGRGDAPSIRLDGTRLKFISGASVVVNSTESRDTETTLRGLDATVSPIEGVEPKYEQDPASGLAFSSVEVPNEFPPGSVMVFSTWMGDLPASLDDTCASGAEEAFSELGMVDLNVVLYRADGEERDATGGDGVYVLPDAGALLYCGLQGWMPHLHHIMEKNDLGHPLCANLRAGTWTLDYVVDRLEKQTDVFPALAKPAAWFRERFDLIKQHVPPFLRPKYFAFVINVAFKAARDRAISLCAPLIRKGTSFVHQLALTSVQMYGQVKSASLDAKKTTPSLAAGLPHFTAGWARTWGRDVFISLRGLFLVTGQFDAAKEHILAFCSVLKHGLIPNLLDSGRTPRYNSRDSPWFMLQNIQDYVNTAPNGLDILNATVKRRFPLDDTWVPFDDERAYATTSTVAEVIQEIMQRHASGIHFREYNAGPNLDMQMSDAGFNIDIEVDWKTGLSHGGNEWNCGTWQDKMGESEKAGSKGFPGTPRDGAPVEISGLLKSALRWLSDLSSKGKFPHKGVTATVDGKERFVSYKEWNDLVQQNFERVYYVPADPSEDSKYAVDPSLIARRGIYKDVYGTPAGRARADYQLRGNFPIAMAVAPELFTPKLAYGALQILEANLVGPLGVKTLDPADPDYRPNYDNSNDSDDWHVAKGRNYHQGPEWVWPMGYFLRAYLTFDTLAGAGRTDPTSTFHHIYEHLSRHRAHISSDPWAGLPELTNENGAYCHDSCRTQAWSGSTLLDALDDMAKLAAAKKSV</sequence>
<proteinExistence type="inferred from homology"/>
<protein>
    <recommendedName>
        <fullName evidence="7">Glycogen debranching enzyme</fullName>
        <ecNumber evidence="5">2.4.1.25</ecNumber>
        <ecNumber evidence="6">3.2.1.33</ecNumber>
    </recommendedName>
    <alternativeName>
        <fullName evidence="16">Glycogen debrancher</fullName>
    </alternativeName>
</protein>
<dbReference type="InterPro" id="IPR032788">
    <property type="entry name" value="AGL_central"/>
</dbReference>
<evidence type="ECO:0000256" key="6">
    <source>
        <dbReference type="ARBA" id="ARBA00012778"/>
    </source>
</evidence>
<keyword evidence="14" id="KW-0326">Glycosidase</keyword>
<dbReference type="InterPro" id="IPR032790">
    <property type="entry name" value="GDE_C"/>
</dbReference>
<dbReference type="EMBL" id="PUHQ01000185">
    <property type="protein sequence ID" value="KAG0653640.1"/>
    <property type="molecule type" value="Genomic_DNA"/>
</dbReference>
<evidence type="ECO:0000256" key="14">
    <source>
        <dbReference type="ARBA" id="ARBA00023295"/>
    </source>
</evidence>
<dbReference type="Pfam" id="PF14701">
    <property type="entry name" value="hDGE_amylase"/>
    <property type="match status" value="1"/>
</dbReference>
<keyword evidence="10" id="KW-0808">Transferase</keyword>
<evidence type="ECO:0000259" key="19">
    <source>
        <dbReference type="Pfam" id="PF14699"/>
    </source>
</evidence>
<comment type="catalytic activity">
    <reaction evidence="1">
        <text>Transfers a segment of a (1-&gt;4)-alpha-D-glucan to a new position in an acceptor, which may be glucose or a (1-&gt;4)-alpha-D-glucan.</text>
        <dbReference type="EC" id="2.4.1.25"/>
    </reaction>
</comment>
<evidence type="ECO:0000259" key="18">
    <source>
        <dbReference type="Pfam" id="PF06202"/>
    </source>
</evidence>
<dbReference type="InterPro" id="IPR029436">
    <property type="entry name" value="AGL_euk_N"/>
</dbReference>
<dbReference type="Pfam" id="PF06202">
    <property type="entry name" value="GDE_C"/>
    <property type="match status" value="1"/>
</dbReference>
<evidence type="ECO:0000313" key="22">
    <source>
        <dbReference type="EMBL" id="KAG0653640.1"/>
    </source>
</evidence>
<dbReference type="GO" id="GO:0005980">
    <property type="term" value="P:glycogen catabolic process"/>
    <property type="evidence" value="ECO:0007669"/>
    <property type="project" value="InterPro"/>
</dbReference>
<dbReference type="SUPFAM" id="SSF51445">
    <property type="entry name" value="(Trans)glycosidases"/>
    <property type="match status" value="1"/>
</dbReference>
<dbReference type="FunFam" id="1.50.10.10:FF:000039">
    <property type="entry name" value="Glycogen debranching enzyme Gdb1, putative"/>
    <property type="match status" value="1"/>
</dbReference>
<evidence type="ECO:0000313" key="23">
    <source>
        <dbReference type="Proteomes" id="UP000777482"/>
    </source>
</evidence>
<keyword evidence="13" id="KW-0511">Multifunctional enzyme</keyword>
<keyword evidence="9" id="KW-0328">Glycosyltransferase</keyword>
<evidence type="ECO:0000256" key="16">
    <source>
        <dbReference type="ARBA" id="ARBA00031477"/>
    </source>
</evidence>
<feature type="domain" description="Glycogen debranching enzyme central" evidence="21">
    <location>
        <begin position="811"/>
        <end position="1054"/>
    </location>
</feature>
<feature type="domain" description="Glycogen debranching enzyme C-terminal" evidence="18">
    <location>
        <begin position="1135"/>
        <end position="1601"/>
    </location>
</feature>
<evidence type="ECO:0000256" key="9">
    <source>
        <dbReference type="ARBA" id="ARBA00022676"/>
    </source>
</evidence>
<dbReference type="EC" id="3.2.1.33" evidence="6"/>
<dbReference type="InterPro" id="IPR017853">
    <property type="entry name" value="GH"/>
</dbReference>
<dbReference type="Gene3D" id="3.20.20.80">
    <property type="entry name" value="Glycosidases"/>
    <property type="match status" value="2"/>
</dbReference>
<dbReference type="OrthoDB" id="10248904at2759"/>
<dbReference type="Pfam" id="PF14699">
    <property type="entry name" value="hGDE_N"/>
    <property type="match status" value="1"/>
</dbReference>
<dbReference type="CDD" id="cd11327">
    <property type="entry name" value="AmyAc_Glg_debranch_2"/>
    <property type="match status" value="1"/>
</dbReference>
<dbReference type="GO" id="GO:0005978">
    <property type="term" value="P:glycogen biosynthetic process"/>
    <property type="evidence" value="ECO:0007669"/>
    <property type="project" value="UniProtKB-KW"/>
</dbReference>
<dbReference type="EC" id="2.4.1.25" evidence="5"/>
<dbReference type="InterPro" id="IPR008928">
    <property type="entry name" value="6-hairpin_glycosidase_sf"/>
</dbReference>
<evidence type="ECO:0000256" key="2">
    <source>
        <dbReference type="ARBA" id="ARBA00000927"/>
    </source>
</evidence>
<comment type="caution">
    <text evidence="22">The sequence shown here is derived from an EMBL/GenBank/DDBJ whole genome shotgun (WGS) entry which is preliminary data.</text>
</comment>
<feature type="domain" description="Eukaryotic glycogen debranching enzyme N-terminal" evidence="19">
    <location>
        <begin position="90"/>
        <end position="179"/>
    </location>
</feature>
<evidence type="ECO:0000256" key="8">
    <source>
        <dbReference type="ARBA" id="ARBA00022490"/>
    </source>
</evidence>
<comment type="similarity">
    <text evidence="15">Belongs to the glycogen debranching enzyme family.</text>
</comment>
<gene>
    <name evidence="22" type="ORF">C6P46_002371</name>
</gene>
<dbReference type="Pfam" id="PF14702">
    <property type="entry name" value="hGDE_central"/>
    <property type="match status" value="1"/>
</dbReference>
<dbReference type="GO" id="GO:0004134">
    <property type="term" value="F:4-alpha-glucanotransferase activity"/>
    <property type="evidence" value="ECO:0007669"/>
    <property type="project" value="UniProtKB-EC"/>
</dbReference>
<evidence type="ECO:0000256" key="3">
    <source>
        <dbReference type="ARBA" id="ARBA00003530"/>
    </source>
</evidence>